<evidence type="ECO:0000256" key="2">
    <source>
        <dbReference type="ARBA" id="ARBA00022840"/>
    </source>
</evidence>
<keyword evidence="4" id="KW-0808">Transferase</keyword>
<dbReference type="EMBL" id="CACRXK020016909">
    <property type="protein sequence ID" value="CAB4030490.1"/>
    <property type="molecule type" value="Genomic_DNA"/>
</dbReference>
<keyword evidence="4" id="KW-0418">Kinase</keyword>
<evidence type="ECO:0000256" key="3">
    <source>
        <dbReference type="RuleBase" id="RU000304"/>
    </source>
</evidence>
<proteinExistence type="inferred from homology"/>
<dbReference type="InterPro" id="IPR050167">
    <property type="entry name" value="Ser_Thr_protein_kinase"/>
</dbReference>
<dbReference type="Pfam" id="PF00069">
    <property type="entry name" value="Pkinase"/>
    <property type="match status" value="1"/>
</dbReference>
<dbReference type="PROSITE" id="PS00108">
    <property type="entry name" value="PROTEIN_KINASE_ST"/>
    <property type="match status" value="1"/>
</dbReference>
<keyword evidence="5" id="KW-1185">Reference proteome</keyword>
<gene>
    <name evidence="4" type="ORF">PACLA_8A087385</name>
</gene>
<name>A0A7D9LE20_PARCT</name>
<evidence type="ECO:0000256" key="1">
    <source>
        <dbReference type="ARBA" id="ARBA00022741"/>
    </source>
</evidence>
<dbReference type="GO" id="GO:0005524">
    <property type="term" value="F:ATP binding"/>
    <property type="evidence" value="ECO:0007669"/>
    <property type="project" value="UniProtKB-UniRule"/>
</dbReference>
<keyword evidence="1 3" id="KW-0547">Nucleotide-binding</keyword>
<keyword evidence="3" id="KW-0723">Serine/threonine-protein kinase</keyword>
<evidence type="ECO:0000313" key="5">
    <source>
        <dbReference type="Proteomes" id="UP001152795"/>
    </source>
</evidence>
<comment type="similarity">
    <text evidence="3">Belongs to the protein kinase superfamily.</text>
</comment>
<protein>
    <submittedName>
        <fullName evidence="4">Cyclin-dependent kinase 9-like</fullName>
    </submittedName>
</protein>
<comment type="caution">
    <text evidence="4">The sequence shown here is derived from an EMBL/GenBank/DDBJ whole genome shotgun (WGS) entry which is preliminary data.</text>
</comment>
<dbReference type="GO" id="GO:0005737">
    <property type="term" value="C:cytoplasm"/>
    <property type="evidence" value="ECO:0007669"/>
    <property type="project" value="TreeGrafter"/>
</dbReference>
<dbReference type="GO" id="GO:0007165">
    <property type="term" value="P:signal transduction"/>
    <property type="evidence" value="ECO:0007669"/>
    <property type="project" value="TreeGrafter"/>
</dbReference>
<dbReference type="InterPro" id="IPR011009">
    <property type="entry name" value="Kinase-like_dom_sf"/>
</dbReference>
<dbReference type="Gene3D" id="1.10.510.10">
    <property type="entry name" value="Transferase(Phosphotransferase) domain 1"/>
    <property type="match status" value="1"/>
</dbReference>
<sequence>MAASFKVPQLTISKVKQTTNLPKFDWKRFTKEKKLGSGGFGKVYLGKYEGEIEKVVVKKMKGENYDAKSRFIKEAKLLNVTQGHRNIVKFLGFCEEPGSILMGYACFDFGPFDIEKRVSTLSNFLHLVDDDFDFTSFAELLPVCAKDIITGLEYLHNKNIAHRDLKPANILVCNQHYSNPCLIKTDFKTAYADCPIVCKLADFGLSRSLELQTKTVLMSKTQCIGRGTLEYMAPEIHSAKTI</sequence>
<evidence type="ECO:0000313" key="4">
    <source>
        <dbReference type="EMBL" id="CAB4030490.1"/>
    </source>
</evidence>
<dbReference type="OrthoDB" id="5984655at2759"/>
<dbReference type="InterPro" id="IPR000719">
    <property type="entry name" value="Prot_kinase_dom"/>
</dbReference>
<dbReference type="InterPro" id="IPR008271">
    <property type="entry name" value="Ser/Thr_kinase_AS"/>
</dbReference>
<keyword evidence="2 3" id="KW-0067">ATP-binding</keyword>
<dbReference type="SUPFAM" id="SSF56112">
    <property type="entry name" value="Protein kinase-like (PK-like)"/>
    <property type="match status" value="1"/>
</dbReference>
<organism evidence="4 5">
    <name type="scientific">Paramuricea clavata</name>
    <name type="common">Red gorgonian</name>
    <name type="synonym">Violescent sea-whip</name>
    <dbReference type="NCBI Taxonomy" id="317549"/>
    <lineage>
        <taxon>Eukaryota</taxon>
        <taxon>Metazoa</taxon>
        <taxon>Cnidaria</taxon>
        <taxon>Anthozoa</taxon>
        <taxon>Octocorallia</taxon>
        <taxon>Malacalcyonacea</taxon>
        <taxon>Plexauridae</taxon>
        <taxon>Paramuricea</taxon>
    </lineage>
</organism>
<accession>A0A7D9LE20</accession>
<dbReference type="GO" id="GO:0004674">
    <property type="term" value="F:protein serine/threonine kinase activity"/>
    <property type="evidence" value="ECO:0007669"/>
    <property type="project" value="UniProtKB-KW"/>
</dbReference>
<reference evidence="4" key="1">
    <citation type="submission" date="2020-04" db="EMBL/GenBank/DDBJ databases">
        <authorList>
            <person name="Alioto T."/>
            <person name="Alioto T."/>
            <person name="Gomez Garrido J."/>
        </authorList>
    </citation>
    <scope>NUCLEOTIDE SEQUENCE</scope>
    <source>
        <strain evidence="4">A484AB</strain>
    </source>
</reference>
<dbReference type="AlphaFoldDB" id="A0A7D9LE20"/>
<dbReference type="Gene3D" id="3.30.200.20">
    <property type="entry name" value="Phosphorylase Kinase, domain 1"/>
    <property type="match status" value="1"/>
</dbReference>
<dbReference type="SMART" id="SM00220">
    <property type="entry name" value="S_TKc"/>
    <property type="match status" value="1"/>
</dbReference>
<dbReference type="PROSITE" id="PS00107">
    <property type="entry name" value="PROTEIN_KINASE_ATP"/>
    <property type="match status" value="1"/>
</dbReference>
<dbReference type="Proteomes" id="UP001152795">
    <property type="component" value="Unassembled WGS sequence"/>
</dbReference>
<dbReference type="PROSITE" id="PS50011">
    <property type="entry name" value="PROTEIN_KINASE_DOM"/>
    <property type="match status" value="1"/>
</dbReference>
<dbReference type="InterPro" id="IPR017441">
    <property type="entry name" value="Protein_kinase_ATP_BS"/>
</dbReference>
<dbReference type="PANTHER" id="PTHR23257">
    <property type="entry name" value="SERINE-THREONINE PROTEIN KINASE"/>
    <property type="match status" value="1"/>
</dbReference>